<dbReference type="Proteomes" id="UP001310022">
    <property type="component" value="Unassembled WGS sequence"/>
</dbReference>
<organism evidence="1 2">
    <name type="scientific">Persicobacter diffluens</name>
    <dbReference type="NCBI Taxonomy" id="981"/>
    <lineage>
        <taxon>Bacteria</taxon>
        <taxon>Pseudomonadati</taxon>
        <taxon>Bacteroidota</taxon>
        <taxon>Cytophagia</taxon>
        <taxon>Cytophagales</taxon>
        <taxon>Persicobacteraceae</taxon>
        <taxon>Persicobacter</taxon>
    </lineage>
</organism>
<evidence type="ECO:0008006" key="3">
    <source>
        <dbReference type="Google" id="ProtNLM"/>
    </source>
</evidence>
<evidence type="ECO:0000313" key="1">
    <source>
        <dbReference type="EMBL" id="GJM62381.1"/>
    </source>
</evidence>
<accession>A0AAN5AMG7</accession>
<proteinExistence type="predicted"/>
<dbReference type="EMBL" id="BQKE01000001">
    <property type="protein sequence ID" value="GJM62381.1"/>
    <property type="molecule type" value="Genomic_DNA"/>
</dbReference>
<dbReference type="AlphaFoldDB" id="A0AAN5AMG7"/>
<comment type="caution">
    <text evidence="1">The sequence shown here is derived from an EMBL/GenBank/DDBJ whole genome shotgun (WGS) entry which is preliminary data.</text>
</comment>
<name>A0AAN5AMG7_9BACT</name>
<keyword evidence="2" id="KW-1185">Reference proteome</keyword>
<reference evidence="1 2" key="1">
    <citation type="submission" date="2021-12" db="EMBL/GenBank/DDBJ databases">
        <title>Genome sequencing of bacteria with rrn-lacking chromosome and rrn-plasmid.</title>
        <authorList>
            <person name="Anda M."/>
            <person name="Iwasaki W."/>
        </authorList>
    </citation>
    <scope>NUCLEOTIDE SEQUENCE [LARGE SCALE GENOMIC DNA]</scope>
    <source>
        <strain evidence="1 2">NBRC 15940</strain>
    </source>
</reference>
<sequence>MPKTTLFSKYALWLMLLTLWFKSPVLGQGRLYYSQTELEMIFSYADLNNEGLSSESPLRWAPVFNIHTHYHFDFNRHFGLFTGIGVKNMGFIASYPDIKQRIKHRTYNLEIPIALKFGKLNKWHFYGGYSFEVPIHYKEKLFLNGEKESVRRHWFSDRAPRLMHGLFAGVVFPSGTHLKVQYYLNNFLNKDFQTVDLDGNILMPYQGINANVWAISLNFPLTKNNKFYYQKSPTYQASLNY</sequence>
<protein>
    <recommendedName>
        <fullName evidence="3">Outer membrane protein beta-barrel domain-containing protein</fullName>
    </recommendedName>
</protein>
<gene>
    <name evidence="1" type="ORF">PEDI_29330</name>
</gene>
<dbReference type="RefSeq" id="WP_338237662.1">
    <property type="nucleotide sequence ID" value="NZ_BQKE01000001.1"/>
</dbReference>
<evidence type="ECO:0000313" key="2">
    <source>
        <dbReference type="Proteomes" id="UP001310022"/>
    </source>
</evidence>